<reference evidence="1" key="3">
    <citation type="submission" date="2010-09" db="EMBL/GenBank/DDBJ databases">
        <title>Annotation of Gaeumannomyces graminis var. tritici R3-111a-1.</title>
        <authorList>
            <consortium name="The Broad Institute Genome Sequencing Platform"/>
            <person name="Ma L.-J."/>
            <person name="Dead R."/>
            <person name="Young S.K."/>
            <person name="Zeng Q."/>
            <person name="Gargeya S."/>
            <person name="Fitzgerald M."/>
            <person name="Haas B."/>
            <person name="Abouelleil A."/>
            <person name="Alvarado L."/>
            <person name="Arachchi H.M."/>
            <person name="Berlin A."/>
            <person name="Brown A."/>
            <person name="Chapman S.B."/>
            <person name="Chen Z."/>
            <person name="Dunbar C."/>
            <person name="Freedman E."/>
            <person name="Gearin G."/>
            <person name="Gellesch M."/>
            <person name="Goldberg J."/>
            <person name="Griggs A."/>
            <person name="Gujja S."/>
            <person name="Heiman D."/>
            <person name="Howarth C."/>
            <person name="Larson L."/>
            <person name="Lui A."/>
            <person name="MacDonald P.J.P."/>
            <person name="Mehta T."/>
            <person name="Montmayeur A."/>
            <person name="Murphy C."/>
            <person name="Neiman D."/>
            <person name="Pearson M."/>
            <person name="Priest M."/>
            <person name="Roberts A."/>
            <person name="Saif S."/>
            <person name="Shea T."/>
            <person name="Shenoy N."/>
            <person name="Sisk P."/>
            <person name="Stolte C."/>
            <person name="Sykes S."/>
            <person name="Yandava C."/>
            <person name="Wortman J."/>
            <person name="Nusbaum C."/>
            <person name="Birren B."/>
        </authorList>
    </citation>
    <scope>NUCLEOTIDE SEQUENCE</scope>
    <source>
        <strain evidence="1">R3-111a-1</strain>
    </source>
</reference>
<dbReference type="AlphaFoldDB" id="J3P5L9"/>
<dbReference type="EMBL" id="GL385398">
    <property type="protein sequence ID" value="EJT74971.1"/>
    <property type="molecule type" value="Genomic_DNA"/>
</dbReference>
<dbReference type="RefSeq" id="XP_009224915.1">
    <property type="nucleotide sequence ID" value="XM_009226651.1"/>
</dbReference>
<evidence type="ECO:0000313" key="3">
    <source>
        <dbReference type="Proteomes" id="UP000006039"/>
    </source>
</evidence>
<evidence type="ECO:0000313" key="1">
    <source>
        <dbReference type="EMBL" id="EJT74971.1"/>
    </source>
</evidence>
<proteinExistence type="predicted"/>
<sequence>MSSPALFFPPGESGLCYTAVQLSNHSHHYRSMTTRETKFPRIPRSSVRCGTVWGGHGSHAGRDQGGQAHTGSSGTHLPLSACNVPRLSEALGVWHVRPLYWELPVRRGWCWPFWLRSTISFPLTGHRRRVSGPLARGLCFVLVLLI</sequence>
<dbReference type="HOGENOM" id="CLU_1777578_0_0_1"/>
<dbReference type="VEuPathDB" id="FungiDB:GGTG_08809"/>
<reference evidence="3" key="1">
    <citation type="submission" date="2010-07" db="EMBL/GenBank/DDBJ databases">
        <title>The genome sequence of Gaeumannomyces graminis var. tritici strain R3-111a-1.</title>
        <authorList>
            <consortium name="The Broad Institute Genome Sequencing Platform"/>
            <person name="Ma L.-J."/>
            <person name="Dead R."/>
            <person name="Young S."/>
            <person name="Zeng Q."/>
            <person name="Koehrsen M."/>
            <person name="Alvarado L."/>
            <person name="Berlin A."/>
            <person name="Chapman S.B."/>
            <person name="Chen Z."/>
            <person name="Freedman E."/>
            <person name="Gellesch M."/>
            <person name="Goldberg J."/>
            <person name="Griggs A."/>
            <person name="Gujja S."/>
            <person name="Heilman E.R."/>
            <person name="Heiman D."/>
            <person name="Hepburn T."/>
            <person name="Howarth C."/>
            <person name="Jen D."/>
            <person name="Larson L."/>
            <person name="Mehta T."/>
            <person name="Neiman D."/>
            <person name="Pearson M."/>
            <person name="Roberts A."/>
            <person name="Saif S."/>
            <person name="Shea T."/>
            <person name="Shenoy N."/>
            <person name="Sisk P."/>
            <person name="Stolte C."/>
            <person name="Sykes S."/>
            <person name="Walk T."/>
            <person name="White J."/>
            <person name="Yandava C."/>
            <person name="Haas B."/>
            <person name="Nusbaum C."/>
            <person name="Birren B."/>
        </authorList>
    </citation>
    <scope>NUCLEOTIDE SEQUENCE [LARGE SCALE GENOMIC DNA]</scope>
    <source>
        <strain evidence="3">R3-111a-1</strain>
    </source>
</reference>
<keyword evidence="3" id="KW-1185">Reference proteome</keyword>
<dbReference type="Proteomes" id="UP000006039">
    <property type="component" value="Unassembled WGS sequence"/>
</dbReference>
<gene>
    <name evidence="2" type="primary">20349267</name>
    <name evidence="1" type="ORF">GGTG_08809</name>
</gene>
<protein>
    <submittedName>
        <fullName evidence="1 2">Uncharacterized protein</fullName>
    </submittedName>
</protein>
<reference evidence="2" key="5">
    <citation type="submission" date="2018-04" db="UniProtKB">
        <authorList>
            <consortium name="EnsemblFungi"/>
        </authorList>
    </citation>
    <scope>IDENTIFICATION</scope>
    <source>
        <strain evidence="2">R3-111a-1</strain>
    </source>
</reference>
<reference evidence="1" key="2">
    <citation type="submission" date="2010-07" db="EMBL/GenBank/DDBJ databases">
        <authorList>
            <consortium name="The Broad Institute Genome Sequencing Platform"/>
            <consortium name="Broad Institute Genome Sequencing Center for Infectious Disease"/>
            <person name="Ma L.-J."/>
            <person name="Dead R."/>
            <person name="Young S."/>
            <person name="Zeng Q."/>
            <person name="Koehrsen M."/>
            <person name="Alvarado L."/>
            <person name="Berlin A."/>
            <person name="Chapman S.B."/>
            <person name="Chen Z."/>
            <person name="Freedman E."/>
            <person name="Gellesch M."/>
            <person name="Goldberg J."/>
            <person name="Griggs A."/>
            <person name="Gujja S."/>
            <person name="Heilman E.R."/>
            <person name="Heiman D."/>
            <person name="Hepburn T."/>
            <person name="Howarth C."/>
            <person name="Jen D."/>
            <person name="Larson L."/>
            <person name="Mehta T."/>
            <person name="Neiman D."/>
            <person name="Pearson M."/>
            <person name="Roberts A."/>
            <person name="Saif S."/>
            <person name="Shea T."/>
            <person name="Shenoy N."/>
            <person name="Sisk P."/>
            <person name="Stolte C."/>
            <person name="Sykes S."/>
            <person name="Walk T."/>
            <person name="White J."/>
            <person name="Yandava C."/>
            <person name="Haas B."/>
            <person name="Nusbaum C."/>
            <person name="Birren B."/>
        </authorList>
    </citation>
    <scope>NUCLEOTIDE SEQUENCE</scope>
    <source>
        <strain evidence="1">R3-111a-1</strain>
    </source>
</reference>
<accession>J3P5L9</accession>
<organism evidence="1">
    <name type="scientific">Gaeumannomyces tritici (strain R3-111a-1)</name>
    <name type="common">Wheat and barley take-all root rot fungus</name>
    <name type="synonym">Gaeumannomyces graminis var. tritici</name>
    <dbReference type="NCBI Taxonomy" id="644352"/>
    <lineage>
        <taxon>Eukaryota</taxon>
        <taxon>Fungi</taxon>
        <taxon>Dikarya</taxon>
        <taxon>Ascomycota</taxon>
        <taxon>Pezizomycotina</taxon>
        <taxon>Sordariomycetes</taxon>
        <taxon>Sordariomycetidae</taxon>
        <taxon>Magnaporthales</taxon>
        <taxon>Magnaporthaceae</taxon>
        <taxon>Gaeumannomyces</taxon>
    </lineage>
</organism>
<evidence type="ECO:0000313" key="2">
    <source>
        <dbReference type="EnsemblFungi" id="EJT74971"/>
    </source>
</evidence>
<reference evidence="2" key="4">
    <citation type="journal article" date="2015" name="G3 (Bethesda)">
        <title>Genome sequences of three phytopathogenic species of the Magnaporthaceae family of fungi.</title>
        <authorList>
            <person name="Okagaki L.H."/>
            <person name="Nunes C.C."/>
            <person name="Sailsbery J."/>
            <person name="Clay B."/>
            <person name="Brown D."/>
            <person name="John T."/>
            <person name="Oh Y."/>
            <person name="Young N."/>
            <person name="Fitzgerald M."/>
            <person name="Haas B.J."/>
            <person name="Zeng Q."/>
            <person name="Young S."/>
            <person name="Adiconis X."/>
            <person name="Fan L."/>
            <person name="Levin J.Z."/>
            <person name="Mitchell T.K."/>
            <person name="Okubara P.A."/>
            <person name="Farman M.L."/>
            <person name="Kohn L.M."/>
            <person name="Birren B."/>
            <person name="Ma L.-J."/>
            <person name="Dean R.A."/>
        </authorList>
    </citation>
    <scope>NUCLEOTIDE SEQUENCE</scope>
    <source>
        <strain evidence="2">R3-111a-1</strain>
    </source>
</reference>
<dbReference type="EnsemblFungi" id="EJT74971">
    <property type="protein sequence ID" value="EJT74971"/>
    <property type="gene ID" value="GGTG_08809"/>
</dbReference>
<dbReference type="GeneID" id="20349267"/>
<name>J3P5L9_GAET3</name>